<reference evidence="1 2" key="1">
    <citation type="journal article" date="2020" name="ISME J.">
        <title>Uncovering the hidden diversity of litter-decomposition mechanisms in mushroom-forming fungi.</title>
        <authorList>
            <person name="Floudas D."/>
            <person name="Bentzer J."/>
            <person name="Ahren D."/>
            <person name="Johansson T."/>
            <person name="Persson P."/>
            <person name="Tunlid A."/>
        </authorList>
    </citation>
    <scope>NUCLEOTIDE SEQUENCE [LARGE SCALE GENOMIC DNA]</scope>
    <source>
        <strain evidence="1 2">CBS 175.51</strain>
    </source>
</reference>
<evidence type="ECO:0000313" key="2">
    <source>
        <dbReference type="Proteomes" id="UP000541558"/>
    </source>
</evidence>
<name>A0A8H5B715_9AGAR</name>
<accession>A0A8H5B715</accession>
<dbReference type="Proteomes" id="UP000541558">
    <property type="component" value="Unassembled WGS sequence"/>
</dbReference>
<sequence>MADVFLKIEDEILSVPRASLAIAQVFEDMFQAPQPPSPEGSTRDNPIVLEGEKIAEWRTLIKVLIPLSTGGNMPTNLSIYDWHDSLKLATKYNIEPVRKRAIEAIDGEDRYWYRHKIEWGLEYHVKSFIVDGSTAAVNALLDSTLNLGLSMSELGGASRLQTVVKLFWIEKALRSPDSVYHPSSPNPSPSDWANPISIRIKYSSVKCRKGTCGAPMYPDNLACLTCGHRHGEEETLAVTDWDRDWTGLRARLATIICSQCSKSIYSKNWAAYYQCTTCKEKFHINQHFPVTRVYDINELIEEAFEEEIKLCY</sequence>
<gene>
    <name evidence="1" type="ORF">D9611_015147</name>
</gene>
<dbReference type="AlphaFoldDB" id="A0A8H5B715"/>
<evidence type="ECO:0000313" key="1">
    <source>
        <dbReference type="EMBL" id="KAF5317461.1"/>
    </source>
</evidence>
<organism evidence="1 2">
    <name type="scientific">Ephemerocybe angulata</name>
    <dbReference type="NCBI Taxonomy" id="980116"/>
    <lineage>
        <taxon>Eukaryota</taxon>
        <taxon>Fungi</taxon>
        <taxon>Dikarya</taxon>
        <taxon>Basidiomycota</taxon>
        <taxon>Agaricomycotina</taxon>
        <taxon>Agaricomycetes</taxon>
        <taxon>Agaricomycetidae</taxon>
        <taxon>Agaricales</taxon>
        <taxon>Agaricineae</taxon>
        <taxon>Psathyrellaceae</taxon>
        <taxon>Ephemerocybe</taxon>
    </lineage>
</organism>
<proteinExistence type="predicted"/>
<dbReference type="SUPFAM" id="SSF57889">
    <property type="entry name" value="Cysteine-rich domain"/>
    <property type="match status" value="1"/>
</dbReference>
<dbReference type="EMBL" id="JAACJK010000213">
    <property type="protein sequence ID" value="KAF5317461.1"/>
    <property type="molecule type" value="Genomic_DNA"/>
</dbReference>
<protein>
    <submittedName>
        <fullName evidence="1">Uncharacterized protein</fullName>
    </submittedName>
</protein>
<dbReference type="OrthoDB" id="3223751at2759"/>
<keyword evidence="2" id="KW-1185">Reference proteome</keyword>
<comment type="caution">
    <text evidence="1">The sequence shown here is derived from an EMBL/GenBank/DDBJ whole genome shotgun (WGS) entry which is preliminary data.</text>
</comment>
<dbReference type="InterPro" id="IPR046349">
    <property type="entry name" value="C1-like_sf"/>
</dbReference>